<keyword evidence="2 10" id="KW-0479">Metal-binding</keyword>
<proteinExistence type="predicted"/>
<keyword evidence="12" id="KW-0472">Membrane</keyword>
<evidence type="ECO:0000256" key="7">
    <source>
        <dbReference type="ARBA" id="ARBA00023145"/>
    </source>
</evidence>
<feature type="non-terminal residue" evidence="14">
    <location>
        <position position="304"/>
    </location>
</feature>
<dbReference type="SMART" id="SM00235">
    <property type="entry name" value="ZnMc"/>
    <property type="match status" value="1"/>
</dbReference>
<evidence type="ECO:0000256" key="6">
    <source>
        <dbReference type="ARBA" id="ARBA00023049"/>
    </source>
</evidence>
<evidence type="ECO:0000256" key="11">
    <source>
        <dbReference type="RuleBase" id="RU361183"/>
    </source>
</evidence>
<feature type="disulfide bond" evidence="10">
    <location>
        <begin position="149"/>
        <end position="304"/>
    </location>
</feature>
<dbReference type="GO" id="GO:0006508">
    <property type="term" value="P:proteolysis"/>
    <property type="evidence" value="ECO:0007669"/>
    <property type="project" value="UniProtKB-KW"/>
</dbReference>
<dbReference type="PANTHER" id="PTHR10127:SF780">
    <property type="entry name" value="METALLOENDOPEPTIDASE"/>
    <property type="match status" value="1"/>
</dbReference>
<evidence type="ECO:0000259" key="13">
    <source>
        <dbReference type="PROSITE" id="PS51864"/>
    </source>
</evidence>
<dbReference type="GO" id="GO:0004222">
    <property type="term" value="F:metalloendopeptidase activity"/>
    <property type="evidence" value="ECO:0007669"/>
    <property type="project" value="UniProtKB-UniRule"/>
</dbReference>
<dbReference type="Pfam" id="PF01400">
    <property type="entry name" value="Astacin"/>
    <property type="match status" value="1"/>
</dbReference>
<keyword evidence="12" id="KW-1133">Transmembrane helix</keyword>
<evidence type="ECO:0000256" key="5">
    <source>
        <dbReference type="ARBA" id="ARBA00022833"/>
    </source>
</evidence>
<feature type="transmembrane region" description="Helical" evidence="12">
    <location>
        <begin position="16"/>
        <end position="36"/>
    </location>
</feature>
<keyword evidence="8 10" id="KW-1015">Disulfide bond</keyword>
<keyword evidence="1 10" id="KW-0645">Protease</keyword>
<reference evidence="14" key="1">
    <citation type="submission" date="2015-12" db="EMBL/GenBank/DDBJ databases">
        <title>De novo transcriptome assembly of four potential Pierce s Disease insect vectors from Arizona vineyards.</title>
        <authorList>
            <person name="Tassone E.E."/>
        </authorList>
    </citation>
    <scope>NUCLEOTIDE SEQUENCE</scope>
</reference>
<gene>
    <name evidence="14" type="ORF">g.34130</name>
</gene>
<keyword evidence="12" id="KW-0812">Transmembrane</keyword>
<organism evidence="14">
    <name type="scientific">Clastoptera arizonana</name>
    <name type="common">Arizona spittle bug</name>
    <dbReference type="NCBI Taxonomy" id="38151"/>
    <lineage>
        <taxon>Eukaryota</taxon>
        <taxon>Metazoa</taxon>
        <taxon>Ecdysozoa</taxon>
        <taxon>Arthropoda</taxon>
        <taxon>Hexapoda</taxon>
        <taxon>Insecta</taxon>
        <taxon>Pterygota</taxon>
        <taxon>Neoptera</taxon>
        <taxon>Paraneoptera</taxon>
        <taxon>Hemiptera</taxon>
        <taxon>Auchenorrhyncha</taxon>
        <taxon>Cercopoidea</taxon>
        <taxon>Clastopteridae</taxon>
        <taxon>Clastoptera</taxon>
    </lineage>
</organism>
<keyword evidence="3" id="KW-0732">Signal</keyword>
<name>A0A1B6BYY6_9HEMI</name>
<evidence type="ECO:0000256" key="9">
    <source>
        <dbReference type="ARBA" id="ARBA00023180"/>
    </source>
</evidence>
<keyword evidence="5 10" id="KW-0862">Zinc</keyword>
<dbReference type="PROSITE" id="PS51864">
    <property type="entry name" value="ASTACIN"/>
    <property type="match status" value="1"/>
</dbReference>
<keyword evidence="6 10" id="KW-0482">Metalloprotease</keyword>
<dbReference type="SUPFAM" id="SSF55486">
    <property type="entry name" value="Metalloproteases ('zincins'), catalytic domain"/>
    <property type="match status" value="1"/>
</dbReference>
<dbReference type="AlphaFoldDB" id="A0A1B6BYY6"/>
<evidence type="ECO:0000256" key="4">
    <source>
        <dbReference type="ARBA" id="ARBA00022801"/>
    </source>
</evidence>
<feature type="domain" description="Peptidase M12A" evidence="13">
    <location>
        <begin position="107"/>
        <end position="304"/>
    </location>
</feature>
<dbReference type="EMBL" id="GEDC01030817">
    <property type="protein sequence ID" value="JAS06481.1"/>
    <property type="molecule type" value="Transcribed_RNA"/>
</dbReference>
<sequence>GDFDGRVWIIQGGSTMQAVVVFLAAMSVVSVAELWVKAQPLEDEKDSGNDGIMENPMPLGDNIFLEPNNKSGDAVAKWKPESGANPEELGLYVEGDILLPSGDMSRNGLTRAASRWPEATVPYELSPDFNDNDRAVINKAIEFYHNVTCVRWVPRTEEDENYVYFDRNRTGCWSYVGRTGGRQKLNLQSPECLYRIGTAVHEMMHALGFLHEQSRWERDRYVKIHFENIKPGRESNFQKGKKHRIDGQGVSYDYGSVMHYSAYAFSKNGKATIVPKDKGVKTLGQRKGLSQKDIQKIRNMYNCC</sequence>
<evidence type="ECO:0000256" key="10">
    <source>
        <dbReference type="PROSITE-ProRule" id="PRU01211"/>
    </source>
</evidence>
<protein>
    <recommendedName>
        <fullName evidence="11">Metalloendopeptidase</fullName>
        <ecNumber evidence="11">3.4.24.-</ecNumber>
    </recommendedName>
</protein>
<dbReference type="InterPro" id="IPR034035">
    <property type="entry name" value="Astacin-like_dom"/>
</dbReference>
<keyword evidence="4 10" id="KW-0378">Hydrolase</keyword>
<accession>A0A1B6BYY6</accession>
<evidence type="ECO:0000256" key="8">
    <source>
        <dbReference type="ARBA" id="ARBA00023157"/>
    </source>
</evidence>
<dbReference type="CDD" id="cd04280">
    <property type="entry name" value="ZnMc_astacin_like"/>
    <property type="match status" value="1"/>
</dbReference>
<dbReference type="GO" id="GO:0008270">
    <property type="term" value="F:zinc ion binding"/>
    <property type="evidence" value="ECO:0007669"/>
    <property type="project" value="UniProtKB-UniRule"/>
</dbReference>
<evidence type="ECO:0000256" key="3">
    <source>
        <dbReference type="ARBA" id="ARBA00022729"/>
    </source>
</evidence>
<comment type="caution">
    <text evidence="10">Lacks conserved residue(s) required for the propagation of feature annotation.</text>
</comment>
<evidence type="ECO:0000313" key="14">
    <source>
        <dbReference type="EMBL" id="JAS06481.1"/>
    </source>
</evidence>
<dbReference type="InterPro" id="IPR024079">
    <property type="entry name" value="MetalloPept_cat_dom_sf"/>
</dbReference>
<dbReference type="FunFam" id="3.40.390.10:FF:000015">
    <property type="entry name" value="Meprin A subunit"/>
    <property type="match status" value="1"/>
</dbReference>
<dbReference type="Gene3D" id="3.40.390.10">
    <property type="entry name" value="Collagenase (Catalytic Domain)"/>
    <property type="match status" value="1"/>
</dbReference>
<dbReference type="InterPro" id="IPR006026">
    <property type="entry name" value="Peptidase_Metallo"/>
</dbReference>
<evidence type="ECO:0000256" key="2">
    <source>
        <dbReference type="ARBA" id="ARBA00022723"/>
    </source>
</evidence>
<feature type="non-terminal residue" evidence="14">
    <location>
        <position position="1"/>
    </location>
</feature>
<keyword evidence="9" id="KW-0325">Glycoprotein</keyword>
<feature type="binding site" evidence="10">
    <location>
        <position position="211"/>
    </location>
    <ligand>
        <name>Zn(2+)</name>
        <dbReference type="ChEBI" id="CHEBI:29105"/>
        <note>catalytic</note>
    </ligand>
</feature>
<evidence type="ECO:0000256" key="12">
    <source>
        <dbReference type="SAM" id="Phobius"/>
    </source>
</evidence>
<comment type="cofactor">
    <cofactor evidence="10 11">
        <name>Zn(2+)</name>
        <dbReference type="ChEBI" id="CHEBI:29105"/>
    </cofactor>
    <text evidence="10 11">Binds 1 zinc ion per subunit.</text>
</comment>
<dbReference type="PANTHER" id="PTHR10127">
    <property type="entry name" value="DISCOIDIN, CUB, EGF, LAMININ , AND ZINC METALLOPROTEASE DOMAIN CONTAINING"/>
    <property type="match status" value="1"/>
</dbReference>
<feature type="active site" evidence="10">
    <location>
        <position position="202"/>
    </location>
</feature>
<dbReference type="PRINTS" id="PR00480">
    <property type="entry name" value="ASTACIN"/>
</dbReference>
<evidence type="ECO:0000256" key="1">
    <source>
        <dbReference type="ARBA" id="ARBA00022670"/>
    </source>
</evidence>
<keyword evidence="7" id="KW-0865">Zymogen</keyword>
<feature type="binding site" evidence="10">
    <location>
        <position position="205"/>
    </location>
    <ligand>
        <name>Zn(2+)</name>
        <dbReference type="ChEBI" id="CHEBI:29105"/>
        <note>catalytic</note>
    </ligand>
</feature>
<feature type="binding site" evidence="10">
    <location>
        <position position="201"/>
    </location>
    <ligand>
        <name>Zn(2+)</name>
        <dbReference type="ChEBI" id="CHEBI:29105"/>
        <note>catalytic</note>
    </ligand>
</feature>
<dbReference type="EC" id="3.4.24.-" evidence="11"/>
<dbReference type="InterPro" id="IPR001506">
    <property type="entry name" value="Peptidase_M12A"/>
</dbReference>